<reference evidence="2 3" key="1">
    <citation type="journal article" date="2019" name="Genome Biol. Evol.">
        <title>Whole-Genome Sequencing of the Giant Devil Catfish, Bagarius yarrelli.</title>
        <authorList>
            <person name="Jiang W."/>
            <person name="Lv Y."/>
            <person name="Cheng L."/>
            <person name="Yang K."/>
            <person name="Chao B."/>
            <person name="Wang X."/>
            <person name="Li Y."/>
            <person name="Pan X."/>
            <person name="You X."/>
            <person name="Zhang Y."/>
            <person name="Yang J."/>
            <person name="Li J."/>
            <person name="Zhang X."/>
            <person name="Liu S."/>
            <person name="Sun C."/>
            <person name="Yang J."/>
            <person name="Shi Q."/>
        </authorList>
    </citation>
    <scope>NUCLEOTIDE SEQUENCE [LARGE SCALE GENOMIC DNA]</scope>
    <source>
        <strain evidence="2">JWS20170419001</strain>
        <tissue evidence="2">Muscle</tissue>
    </source>
</reference>
<comment type="caution">
    <text evidence="2">The sequence shown here is derived from an EMBL/GenBank/DDBJ whole genome shotgun (WGS) entry which is preliminary data.</text>
</comment>
<gene>
    <name evidence="2" type="ORF">Baya_13733</name>
</gene>
<dbReference type="Proteomes" id="UP000319801">
    <property type="component" value="Unassembled WGS sequence"/>
</dbReference>
<proteinExistence type="predicted"/>
<accession>A0A556V6X7</accession>
<evidence type="ECO:0000313" key="2">
    <source>
        <dbReference type="EMBL" id="TSX30756.1"/>
    </source>
</evidence>
<protein>
    <submittedName>
        <fullName evidence="2">Uncharacterized protein</fullName>
    </submittedName>
</protein>
<sequence>MFKAFSNCLHSFTVLQCGTVLLSDSYYLHHITDSVVFVWVREKNEIQERSSSAEQRDFRESLTRAERSWLAGGPVQNGPLHQQLAIRKRFCYSLPTEEKHSQQLLVDIGETRGRERKKERVSYGTAFPAFLFSRSGFQLQAFSISGEIKRDTLFRNRAKPERVQTQGKDERVKEENMHEKTG</sequence>
<dbReference type="AlphaFoldDB" id="A0A556V6X7"/>
<evidence type="ECO:0000313" key="3">
    <source>
        <dbReference type="Proteomes" id="UP000319801"/>
    </source>
</evidence>
<evidence type="ECO:0000256" key="1">
    <source>
        <dbReference type="SAM" id="MobiDB-lite"/>
    </source>
</evidence>
<organism evidence="2 3">
    <name type="scientific">Bagarius yarrelli</name>
    <name type="common">Goonch</name>
    <name type="synonym">Bagrus yarrelli</name>
    <dbReference type="NCBI Taxonomy" id="175774"/>
    <lineage>
        <taxon>Eukaryota</taxon>
        <taxon>Metazoa</taxon>
        <taxon>Chordata</taxon>
        <taxon>Craniata</taxon>
        <taxon>Vertebrata</taxon>
        <taxon>Euteleostomi</taxon>
        <taxon>Actinopterygii</taxon>
        <taxon>Neopterygii</taxon>
        <taxon>Teleostei</taxon>
        <taxon>Ostariophysi</taxon>
        <taxon>Siluriformes</taxon>
        <taxon>Sisoridae</taxon>
        <taxon>Sisorinae</taxon>
        <taxon>Bagarius</taxon>
    </lineage>
</organism>
<keyword evidence="3" id="KW-1185">Reference proteome</keyword>
<feature type="region of interest" description="Disordered" evidence="1">
    <location>
        <begin position="157"/>
        <end position="182"/>
    </location>
</feature>
<name>A0A556V6X7_BAGYA</name>
<dbReference type="EMBL" id="VCAZ01000139">
    <property type="protein sequence ID" value="TSX30756.1"/>
    <property type="molecule type" value="Genomic_DNA"/>
</dbReference>